<dbReference type="InterPro" id="IPR004183">
    <property type="entry name" value="Xdiol_dOase_suB"/>
</dbReference>
<dbReference type="GO" id="GO:0008198">
    <property type="term" value="F:ferrous iron binding"/>
    <property type="evidence" value="ECO:0007669"/>
    <property type="project" value="InterPro"/>
</dbReference>
<gene>
    <name evidence="7" type="ORF">MSAN_01050300</name>
</gene>
<dbReference type="GO" id="GO:0016702">
    <property type="term" value="F:oxidoreductase activity, acting on single donors with incorporation of molecular oxygen, incorporation of two atoms of oxygen"/>
    <property type="evidence" value="ECO:0007669"/>
    <property type="project" value="UniProtKB-ARBA"/>
</dbReference>
<keyword evidence="8" id="KW-1185">Reference proteome</keyword>
<dbReference type="Gene3D" id="3.40.830.10">
    <property type="entry name" value="LigB-like"/>
    <property type="match status" value="1"/>
</dbReference>
<dbReference type="Proteomes" id="UP000623467">
    <property type="component" value="Unassembled WGS sequence"/>
</dbReference>
<evidence type="ECO:0000259" key="6">
    <source>
        <dbReference type="Pfam" id="PF02900"/>
    </source>
</evidence>
<dbReference type="EMBL" id="JACAZH010000007">
    <property type="protein sequence ID" value="KAF7363922.1"/>
    <property type="molecule type" value="Genomic_DNA"/>
</dbReference>
<keyword evidence="7" id="KW-0223">Dioxygenase</keyword>
<evidence type="ECO:0000313" key="8">
    <source>
        <dbReference type="Proteomes" id="UP000623467"/>
    </source>
</evidence>
<dbReference type="InterPro" id="IPR014436">
    <property type="entry name" value="Extradiol_dOase_DODA"/>
</dbReference>
<evidence type="ECO:0000313" key="7">
    <source>
        <dbReference type="EMBL" id="KAF7363922.1"/>
    </source>
</evidence>
<organism evidence="7 8">
    <name type="scientific">Mycena sanguinolenta</name>
    <dbReference type="NCBI Taxonomy" id="230812"/>
    <lineage>
        <taxon>Eukaryota</taxon>
        <taxon>Fungi</taxon>
        <taxon>Dikarya</taxon>
        <taxon>Basidiomycota</taxon>
        <taxon>Agaricomycotina</taxon>
        <taxon>Agaricomycetes</taxon>
        <taxon>Agaricomycetidae</taxon>
        <taxon>Agaricales</taxon>
        <taxon>Marasmiineae</taxon>
        <taxon>Mycenaceae</taxon>
        <taxon>Mycena</taxon>
    </lineage>
</organism>
<keyword evidence="5" id="KW-0560">Oxidoreductase</keyword>
<sequence>MDYYGFPPDLYELKFKSRGDSALANRIVELCKEAGQSARLSPISETRGSDGRGYRSPGLDHGVFVPFRLMFGNELTSIPIVQVSVDSSLSPATNWALGKAVTRLRSEGILVLSGRLLIHNQRDWVSFSPLTAKSEHKAFDEAIVASVRVKGTEERKKAMVELTQHHGFRAPHPREEHFVPLYVAAGAGEDGEMRVVADLHGCETFAFGL</sequence>
<accession>A0A8H6YS82</accession>
<evidence type="ECO:0000256" key="1">
    <source>
        <dbReference type="ARBA" id="ARBA00001947"/>
    </source>
</evidence>
<evidence type="ECO:0000256" key="4">
    <source>
        <dbReference type="ARBA" id="ARBA00022833"/>
    </source>
</evidence>
<reference evidence="7" key="1">
    <citation type="submission" date="2020-05" db="EMBL/GenBank/DDBJ databases">
        <title>Mycena genomes resolve the evolution of fungal bioluminescence.</title>
        <authorList>
            <person name="Tsai I.J."/>
        </authorList>
    </citation>
    <scope>NUCLEOTIDE SEQUENCE</scope>
    <source>
        <strain evidence="7">160909Yilan</strain>
    </source>
</reference>
<dbReference type="CDD" id="cd07363">
    <property type="entry name" value="45_DOPA_Dioxygenase"/>
    <property type="match status" value="1"/>
</dbReference>
<protein>
    <submittedName>
        <fullName evidence="7">4,5-DOPA dioxygenase extradiol-like protein</fullName>
    </submittedName>
</protein>
<evidence type="ECO:0000256" key="3">
    <source>
        <dbReference type="ARBA" id="ARBA00022723"/>
    </source>
</evidence>
<dbReference type="SUPFAM" id="SSF53213">
    <property type="entry name" value="LigB-like"/>
    <property type="match status" value="1"/>
</dbReference>
<dbReference type="PANTHER" id="PTHR30096">
    <property type="entry name" value="4,5-DOPA DIOXYGENASE EXTRADIOL-LIKE PROTEIN"/>
    <property type="match status" value="1"/>
</dbReference>
<feature type="domain" description="Extradiol ring-cleavage dioxygenase class III enzyme subunit B" evidence="6">
    <location>
        <begin position="10"/>
        <end position="203"/>
    </location>
</feature>
<keyword evidence="3" id="KW-0479">Metal-binding</keyword>
<comment type="cofactor">
    <cofactor evidence="1">
        <name>Zn(2+)</name>
        <dbReference type="ChEBI" id="CHEBI:29105"/>
    </cofactor>
</comment>
<proteinExistence type="inferred from homology"/>
<evidence type="ECO:0000256" key="2">
    <source>
        <dbReference type="ARBA" id="ARBA00007581"/>
    </source>
</evidence>
<dbReference type="AlphaFoldDB" id="A0A8H6YS82"/>
<evidence type="ECO:0000256" key="5">
    <source>
        <dbReference type="ARBA" id="ARBA00023002"/>
    </source>
</evidence>
<comment type="caution">
    <text evidence="7">The sequence shown here is derived from an EMBL/GenBank/DDBJ whole genome shotgun (WGS) entry which is preliminary data.</text>
</comment>
<dbReference type="PANTHER" id="PTHR30096:SF0">
    <property type="entry name" value="4,5-DOPA DIOXYGENASE EXTRADIOL-LIKE PROTEIN"/>
    <property type="match status" value="1"/>
</dbReference>
<name>A0A8H6YS82_9AGAR</name>
<comment type="similarity">
    <text evidence="2">Belongs to the DODA-type extradiol aromatic ring-opening dioxygenase family.</text>
</comment>
<dbReference type="OrthoDB" id="7396853at2759"/>
<dbReference type="GO" id="GO:0008270">
    <property type="term" value="F:zinc ion binding"/>
    <property type="evidence" value="ECO:0007669"/>
    <property type="project" value="InterPro"/>
</dbReference>
<dbReference type="Pfam" id="PF02900">
    <property type="entry name" value="LigB"/>
    <property type="match status" value="1"/>
</dbReference>
<keyword evidence="4" id="KW-0862">Zinc</keyword>